<feature type="compositionally biased region" description="Polar residues" evidence="2">
    <location>
        <begin position="807"/>
        <end position="833"/>
    </location>
</feature>
<dbReference type="EMBL" id="VSRR010000878">
    <property type="protein sequence ID" value="MPC20505.1"/>
    <property type="molecule type" value="Genomic_DNA"/>
</dbReference>
<evidence type="ECO:0000256" key="1">
    <source>
        <dbReference type="PROSITE-ProRule" id="PRU00497"/>
    </source>
</evidence>
<feature type="region of interest" description="Disordered" evidence="2">
    <location>
        <begin position="798"/>
        <end position="883"/>
    </location>
</feature>
<dbReference type="GO" id="GO:0042302">
    <property type="term" value="F:structural constituent of cuticle"/>
    <property type="evidence" value="ECO:0007669"/>
    <property type="project" value="UniProtKB-UniRule"/>
</dbReference>
<sequence>MSNGIKQGSQKTLRLNKFVRMKCTSFLRSSEEGRKTASEGMSRDGSRRLQCVAVSAKEVLLKAERRAGPSFSATRLGMKVVTQVVVCLAVWVAAAAAAADPDGSYHLDSRGVQVQLGLTPPHQLLETHRAATQTFRRDGDAVGMAYGAARMEPRDSSPQYAWAYEVAAPSSGDRKSAREERRGDVVVGQYSLVEPDGSYRVVDYFVRPDTGFHATINKDDTPEALAQQYAVQYSAQSRRQPLAPTQIHDHGAQQAIRDHFKTPQLRDQFHSRQPEDHFQSAQLRAQLQSPHVKAPIETTQFKDQMQTSQVRDQSHSLQAKEHFQIPQFQHRFQKPDVKDFFQGQQFMHFKDQLQSPQLKEQFQSPQLRKQTPTPQTEDHFQTPQMNEHFQTPQIKEPFQTPQMKEQFQTPQMKMKEQFQTPHMKEQFQTPQVKAQVQTPQIQEQFQAPQMKEQVQTPRMKEQFQTPQIKEQVQTPRMKEQIQTPQMKEQLQSSQFKQHFQSQQFKNEFKRPQFQLQFQNQQFKEQFQSPQFNQHFQSPQFKELFQNQQLQQQFQSPQFRAQYQSPQQQIQISPMPSQQFMDQPTIQFQNPQFSGHHFFRPQSQSPQIQSPHFKDHFAMPQDMDRFNMQVLDDQRLAGNQFKHPYFSRHQFLSEGLKQGRFQSQDLMKTVQNQQSLNQEAGRHQLQPQMTGGKIKDKITEDRFRSKPSKEEHQSPDQKGDRSHLQDHQAKTQQSERDELHRDQFRNQQNKDDQFRETHDSRSQFLSTDQVVGRFNEGRFQNPQNQFQNQRTISRTFQRENVKPDEQQRSGQQSHAQSSPVPGSGVTLKTSLSTFDSERRAQDFTSQGHGNDRSSGARTYLSMQGHPKLRPRPVNSPVGVPLVHQ</sequence>
<dbReference type="AlphaFoldDB" id="A0A5B7DHC6"/>
<proteinExistence type="predicted"/>
<keyword evidence="4" id="KW-1185">Reference proteome</keyword>
<reference evidence="3 4" key="1">
    <citation type="submission" date="2019-05" db="EMBL/GenBank/DDBJ databases">
        <title>Another draft genome of Portunus trituberculatus and its Hox gene families provides insights of decapod evolution.</title>
        <authorList>
            <person name="Jeong J.-H."/>
            <person name="Song I."/>
            <person name="Kim S."/>
            <person name="Choi T."/>
            <person name="Kim D."/>
            <person name="Ryu S."/>
            <person name="Kim W."/>
        </authorList>
    </citation>
    <scope>NUCLEOTIDE SEQUENCE [LARGE SCALE GENOMIC DNA]</scope>
    <source>
        <tissue evidence="3">Muscle</tissue>
    </source>
</reference>
<evidence type="ECO:0000313" key="4">
    <source>
        <dbReference type="Proteomes" id="UP000324222"/>
    </source>
</evidence>
<dbReference type="InterPro" id="IPR000618">
    <property type="entry name" value="Insect_cuticle"/>
</dbReference>
<dbReference type="PROSITE" id="PS51155">
    <property type="entry name" value="CHIT_BIND_RR_2"/>
    <property type="match status" value="1"/>
</dbReference>
<dbReference type="Pfam" id="PF00379">
    <property type="entry name" value="Chitin_bind_4"/>
    <property type="match status" value="1"/>
</dbReference>
<feature type="region of interest" description="Disordered" evidence="2">
    <location>
        <begin position="352"/>
        <end position="380"/>
    </location>
</feature>
<evidence type="ECO:0000256" key="2">
    <source>
        <dbReference type="SAM" id="MobiDB-lite"/>
    </source>
</evidence>
<name>A0A5B7DHC6_PORTR</name>
<comment type="caution">
    <text evidence="3">The sequence shown here is derived from an EMBL/GenBank/DDBJ whole genome shotgun (WGS) entry which is preliminary data.</text>
</comment>
<feature type="region of interest" description="Disordered" evidence="2">
    <location>
        <begin position="448"/>
        <end position="475"/>
    </location>
</feature>
<feature type="compositionally biased region" description="Polar residues" evidence="2">
    <location>
        <begin position="841"/>
        <end position="855"/>
    </location>
</feature>
<protein>
    <submittedName>
        <fullName evidence="3">Cuticle protein 18.6, isoform A</fullName>
    </submittedName>
</protein>
<feature type="compositionally biased region" description="Basic and acidic residues" evidence="2">
    <location>
        <begin position="692"/>
        <end position="760"/>
    </location>
</feature>
<feature type="region of interest" description="Disordered" evidence="2">
    <location>
        <begin position="674"/>
        <end position="763"/>
    </location>
</feature>
<organism evidence="3 4">
    <name type="scientific">Portunus trituberculatus</name>
    <name type="common">Swimming crab</name>
    <name type="synonym">Neptunus trituberculatus</name>
    <dbReference type="NCBI Taxonomy" id="210409"/>
    <lineage>
        <taxon>Eukaryota</taxon>
        <taxon>Metazoa</taxon>
        <taxon>Ecdysozoa</taxon>
        <taxon>Arthropoda</taxon>
        <taxon>Crustacea</taxon>
        <taxon>Multicrustacea</taxon>
        <taxon>Malacostraca</taxon>
        <taxon>Eumalacostraca</taxon>
        <taxon>Eucarida</taxon>
        <taxon>Decapoda</taxon>
        <taxon>Pleocyemata</taxon>
        <taxon>Brachyura</taxon>
        <taxon>Eubrachyura</taxon>
        <taxon>Portunoidea</taxon>
        <taxon>Portunidae</taxon>
        <taxon>Portuninae</taxon>
        <taxon>Portunus</taxon>
    </lineage>
</organism>
<gene>
    <name evidence="3" type="primary">CU18A</name>
    <name evidence="3" type="ORF">E2C01_013452</name>
</gene>
<evidence type="ECO:0000313" key="3">
    <source>
        <dbReference type="EMBL" id="MPC20505.1"/>
    </source>
</evidence>
<dbReference type="Proteomes" id="UP000324222">
    <property type="component" value="Unassembled WGS sequence"/>
</dbReference>
<keyword evidence="1" id="KW-0193">Cuticle</keyword>
<accession>A0A5B7DHC6</accession>
<dbReference type="OrthoDB" id="6382329at2759"/>